<dbReference type="Pfam" id="PF05402">
    <property type="entry name" value="PqqD"/>
    <property type="match status" value="1"/>
</dbReference>
<keyword evidence="2" id="KW-1185">Reference proteome</keyword>
<dbReference type="AlphaFoldDB" id="A0A1M6U9U7"/>
<gene>
    <name evidence="1" type="ORF">SAMN02745243_03447</name>
</gene>
<proteinExistence type="predicted"/>
<dbReference type="Gene3D" id="1.10.10.1150">
    <property type="entry name" value="Coenzyme PQQ synthesis protein D (PqqD)"/>
    <property type="match status" value="1"/>
</dbReference>
<dbReference type="InterPro" id="IPR041881">
    <property type="entry name" value="PqqD_sf"/>
</dbReference>
<dbReference type="RefSeq" id="WP_073112741.1">
    <property type="nucleotide sequence ID" value="NZ_FQZY01000069.1"/>
</dbReference>
<evidence type="ECO:0000313" key="1">
    <source>
        <dbReference type="EMBL" id="SHK66035.1"/>
    </source>
</evidence>
<name>A0A1M6U9U7_9FIRM</name>
<dbReference type="STRING" id="1121950.SAMN02745243_03447"/>
<dbReference type="OrthoDB" id="2057119at2"/>
<sequence length="86" mass="9382">MKLNSDFITHNTGEEQVMVATGSTAFAGLVRNNKTAAFIVELLKEETTLEQIVDAVFAKYDAPRDVIEQDVRKIIDSLKGIGAING</sequence>
<evidence type="ECO:0000313" key="2">
    <source>
        <dbReference type="Proteomes" id="UP000184301"/>
    </source>
</evidence>
<reference evidence="1 2" key="1">
    <citation type="submission" date="2016-11" db="EMBL/GenBank/DDBJ databases">
        <authorList>
            <person name="Jaros S."/>
            <person name="Januszkiewicz K."/>
            <person name="Wedrychowicz H."/>
        </authorList>
    </citation>
    <scope>NUCLEOTIDE SEQUENCE [LARGE SCALE GENOMIC DNA]</scope>
    <source>
        <strain evidence="1 2">DSM 15480</strain>
    </source>
</reference>
<dbReference type="Proteomes" id="UP000184301">
    <property type="component" value="Unassembled WGS sequence"/>
</dbReference>
<organism evidence="1 2">
    <name type="scientific">Hespellia stercorisuis DSM 15480</name>
    <dbReference type="NCBI Taxonomy" id="1121950"/>
    <lineage>
        <taxon>Bacteria</taxon>
        <taxon>Bacillati</taxon>
        <taxon>Bacillota</taxon>
        <taxon>Clostridia</taxon>
        <taxon>Lachnospirales</taxon>
        <taxon>Lachnospiraceae</taxon>
        <taxon>Hespellia</taxon>
    </lineage>
</organism>
<accession>A0A1M6U9U7</accession>
<dbReference type="InterPro" id="IPR008792">
    <property type="entry name" value="PQQD"/>
</dbReference>
<protein>
    <submittedName>
        <fullName evidence="1">Coenzyme PQQ synthesis protein D (PqqD)</fullName>
    </submittedName>
</protein>
<dbReference type="EMBL" id="FQZY01000069">
    <property type="protein sequence ID" value="SHK66035.1"/>
    <property type="molecule type" value="Genomic_DNA"/>
</dbReference>